<comment type="caution">
    <text evidence="3">The sequence shown here is derived from an EMBL/GenBank/DDBJ whole genome shotgun (WGS) entry which is preliminary data.</text>
</comment>
<dbReference type="AlphaFoldDB" id="A0A7W0CST4"/>
<dbReference type="EMBL" id="JACDUR010000009">
    <property type="protein sequence ID" value="MBA2896668.1"/>
    <property type="molecule type" value="Genomic_DNA"/>
</dbReference>
<name>A0A7W0CST4_9ACTN</name>
<evidence type="ECO:0000313" key="4">
    <source>
        <dbReference type="Proteomes" id="UP000530928"/>
    </source>
</evidence>
<dbReference type="Pfam" id="PF07398">
    <property type="entry name" value="MDMPI_C"/>
    <property type="match status" value="1"/>
</dbReference>
<evidence type="ECO:0000313" key="3">
    <source>
        <dbReference type="EMBL" id="MBA2896668.1"/>
    </source>
</evidence>
<dbReference type="PANTHER" id="PTHR40758:SF1">
    <property type="entry name" value="CONSERVED PROTEIN"/>
    <property type="match status" value="1"/>
</dbReference>
<dbReference type="Gene3D" id="1.20.120.450">
    <property type="entry name" value="dinb family like domain"/>
    <property type="match status" value="1"/>
</dbReference>
<dbReference type="SUPFAM" id="SSF109854">
    <property type="entry name" value="DinB/YfiT-like putative metalloenzymes"/>
    <property type="match status" value="1"/>
</dbReference>
<dbReference type="RefSeq" id="WP_181615385.1">
    <property type="nucleotide sequence ID" value="NZ_BAABAM010000008.1"/>
</dbReference>
<evidence type="ECO:0000259" key="2">
    <source>
        <dbReference type="Pfam" id="PF11716"/>
    </source>
</evidence>
<feature type="domain" description="Mycothiol-dependent maleylpyruvate isomerase metal-binding" evidence="2">
    <location>
        <begin position="6"/>
        <end position="129"/>
    </location>
</feature>
<accession>A0A7W0CST4</accession>
<feature type="domain" description="MDMPI C-terminal" evidence="1">
    <location>
        <begin position="142"/>
        <end position="238"/>
    </location>
</feature>
<dbReference type="Proteomes" id="UP000530928">
    <property type="component" value="Unassembled WGS sequence"/>
</dbReference>
<dbReference type="PANTHER" id="PTHR40758">
    <property type="entry name" value="CONSERVED PROTEIN"/>
    <property type="match status" value="1"/>
</dbReference>
<dbReference type="InterPro" id="IPR024344">
    <property type="entry name" value="MDMPI_metal-binding"/>
</dbReference>
<keyword evidence="4" id="KW-1185">Reference proteome</keyword>
<sequence length="245" mass="26993">MTNYLEAVEAEVAAVSRLLAGADAETQVPTCPGWTIRDLIVHLGGTHRWVTHIVATGATERVPYRQVVTEPSPSDDLVEWLGSGARELLAALGQADPDAPVWAWGEDRHQRFWPRRMLHETMIHRADLEIALGLSPEFDPAHAVDGIDEFFANLPHARSIAPRLERLTSSGEVVHLHATDVEGEWLVTLPPAGYAWSRGHGKGDAALRGPVSDLLLVVYGRRSPDTLTVFGDRELLERWITTTAL</sequence>
<gene>
    <name evidence="3" type="ORF">HNR30_008059</name>
</gene>
<protein>
    <submittedName>
        <fullName evidence="3">Uncharacterized protein (TIGR03083 family)</fullName>
    </submittedName>
</protein>
<dbReference type="InterPro" id="IPR017517">
    <property type="entry name" value="Maleyloyr_isom"/>
</dbReference>
<evidence type="ECO:0000259" key="1">
    <source>
        <dbReference type="Pfam" id="PF07398"/>
    </source>
</evidence>
<dbReference type="GO" id="GO:0005886">
    <property type="term" value="C:plasma membrane"/>
    <property type="evidence" value="ECO:0007669"/>
    <property type="project" value="TreeGrafter"/>
</dbReference>
<reference evidence="3 4" key="1">
    <citation type="submission" date="2020-07" db="EMBL/GenBank/DDBJ databases">
        <title>Genomic Encyclopedia of Type Strains, Phase IV (KMG-IV): sequencing the most valuable type-strain genomes for metagenomic binning, comparative biology and taxonomic classification.</title>
        <authorList>
            <person name="Goeker M."/>
        </authorList>
    </citation>
    <scope>NUCLEOTIDE SEQUENCE [LARGE SCALE GENOMIC DNA]</scope>
    <source>
        <strain evidence="3 4">DSM 45533</strain>
    </source>
</reference>
<dbReference type="InterPro" id="IPR010872">
    <property type="entry name" value="MDMPI_C-term_domain"/>
</dbReference>
<proteinExistence type="predicted"/>
<dbReference type="NCBIfam" id="TIGR03083">
    <property type="entry name" value="maleylpyruvate isomerase family mycothiol-dependent enzyme"/>
    <property type="match status" value="1"/>
</dbReference>
<dbReference type="Pfam" id="PF11716">
    <property type="entry name" value="MDMPI_N"/>
    <property type="match status" value="1"/>
</dbReference>
<organism evidence="3 4">
    <name type="scientific">Nonomuraea soli</name>
    <dbReference type="NCBI Taxonomy" id="1032476"/>
    <lineage>
        <taxon>Bacteria</taxon>
        <taxon>Bacillati</taxon>
        <taxon>Actinomycetota</taxon>
        <taxon>Actinomycetes</taxon>
        <taxon>Streptosporangiales</taxon>
        <taxon>Streptosporangiaceae</taxon>
        <taxon>Nonomuraea</taxon>
    </lineage>
</organism>
<dbReference type="InterPro" id="IPR034660">
    <property type="entry name" value="DinB/YfiT-like"/>
</dbReference>
<dbReference type="GO" id="GO:0046872">
    <property type="term" value="F:metal ion binding"/>
    <property type="evidence" value="ECO:0007669"/>
    <property type="project" value="InterPro"/>
</dbReference>